<dbReference type="EMBL" id="CAUJNA010001225">
    <property type="protein sequence ID" value="CAJ1385385.1"/>
    <property type="molecule type" value="Genomic_DNA"/>
</dbReference>
<comment type="caution">
    <text evidence="3">The sequence shown here is derived from an EMBL/GenBank/DDBJ whole genome shotgun (WGS) entry which is preliminary data.</text>
</comment>
<organism evidence="3 4">
    <name type="scientific">Effrenium voratum</name>
    <dbReference type="NCBI Taxonomy" id="2562239"/>
    <lineage>
        <taxon>Eukaryota</taxon>
        <taxon>Sar</taxon>
        <taxon>Alveolata</taxon>
        <taxon>Dinophyceae</taxon>
        <taxon>Suessiales</taxon>
        <taxon>Symbiodiniaceae</taxon>
        <taxon>Effrenium</taxon>
    </lineage>
</organism>
<sequence>MDSSPLRKRGQEEQLQQLGNGLAAVQNGLASAQSGVTSAQNGVVSVQSRVQEEGREREGLRREFQQQQAEMRRQKEELQKHQKELQQHAKEIQKHAKELHLQTQLGLEDKRERHLPMQRLQAVSDDLHWFKRQVYAASLQRLYSAWLLIRLGFARVQKDQKMAVRDMIPLEEKPMSGFNSDEEPLSSRGSSFSDQEDIVLGIQTPEILPGQKGYFQVTTGWLLVVTFTSLLQLLALSNMFAYGLTHGNVCLDKPMNNFDWWILHLSKAGGTIMVGAFMAGDVMDTVNFLMVEILVEKDASPKAIFFLIWRIVVIVFVGITNAIIFIVSTTPDGVWLMITAISFITDLPHGMMHVARSGMLGHYISKTITEMNFNLCLSAEYPWWFKPVRHVAHLVLFGLMGILSGYAFLKPMQLCPEDGSDPVNIFYHWWELF</sequence>
<evidence type="ECO:0000313" key="4">
    <source>
        <dbReference type="Proteomes" id="UP001178507"/>
    </source>
</evidence>
<feature type="transmembrane region" description="Helical" evidence="2">
    <location>
        <begin position="221"/>
        <end position="241"/>
    </location>
</feature>
<keyword evidence="4" id="KW-1185">Reference proteome</keyword>
<feature type="region of interest" description="Disordered" evidence="1">
    <location>
        <begin position="34"/>
        <end position="62"/>
    </location>
</feature>
<feature type="transmembrane region" description="Helical" evidence="2">
    <location>
        <begin position="303"/>
        <end position="327"/>
    </location>
</feature>
<evidence type="ECO:0000313" key="3">
    <source>
        <dbReference type="EMBL" id="CAJ1385385.1"/>
    </source>
</evidence>
<proteinExistence type="predicted"/>
<evidence type="ECO:0000256" key="2">
    <source>
        <dbReference type="SAM" id="Phobius"/>
    </source>
</evidence>
<evidence type="ECO:0000256" key="1">
    <source>
        <dbReference type="SAM" id="MobiDB-lite"/>
    </source>
</evidence>
<feature type="compositionally biased region" description="Basic and acidic residues" evidence="1">
    <location>
        <begin position="50"/>
        <end position="62"/>
    </location>
</feature>
<gene>
    <name evidence="3" type="ORF">EVOR1521_LOCUS12002</name>
</gene>
<keyword evidence="2" id="KW-0472">Membrane</keyword>
<feature type="transmembrane region" description="Helical" evidence="2">
    <location>
        <begin position="391"/>
        <end position="409"/>
    </location>
</feature>
<feature type="compositionally biased region" description="Polar residues" evidence="1">
    <location>
        <begin position="34"/>
        <end position="48"/>
    </location>
</feature>
<protein>
    <submittedName>
        <fullName evidence="3">Uncharacterized protein</fullName>
    </submittedName>
</protein>
<name>A0AA36ID27_9DINO</name>
<feature type="transmembrane region" description="Helical" evidence="2">
    <location>
        <begin position="261"/>
        <end position="282"/>
    </location>
</feature>
<reference evidence="3" key="1">
    <citation type="submission" date="2023-08" db="EMBL/GenBank/DDBJ databases">
        <authorList>
            <person name="Chen Y."/>
            <person name="Shah S."/>
            <person name="Dougan E. K."/>
            <person name="Thang M."/>
            <person name="Chan C."/>
        </authorList>
    </citation>
    <scope>NUCLEOTIDE SEQUENCE</scope>
</reference>
<accession>A0AA36ID27</accession>
<dbReference type="Proteomes" id="UP001178507">
    <property type="component" value="Unassembled WGS sequence"/>
</dbReference>
<keyword evidence="2" id="KW-1133">Transmembrane helix</keyword>
<keyword evidence="2" id="KW-0812">Transmembrane</keyword>
<dbReference type="AlphaFoldDB" id="A0AA36ID27"/>